<gene>
    <name evidence="2" type="ORF">EXIGUO9Y_60019</name>
</gene>
<keyword evidence="1" id="KW-1133">Transmembrane helix</keyword>
<dbReference type="RefSeq" id="WP_159172514.1">
    <property type="nucleotide sequence ID" value="NZ_LR732308.1"/>
</dbReference>
<name>A0A653II95_9BACL</name>
<keyword evidence="1" id="KW-0472">Membrane</keyword>
<organism evidence="2 3">
    <name type="scientific">Exiguobacterium oxidotolerans</name>
    <dbReference type="NCBI Taxonomy" id="223958"/>
    <lineage>
        <taxon>Bacteria</taxon>
        <taxon>Bacillati</taxon>
        <taxon>Bacillota</taxon>
        <taxon>Bacilli</taxon>
        <taxon>Bacillales</taxon>
        <taxon>Bacillales Family XII. Incertae Sedis</taxon>
        <taxon>Exiguobacterium</taxon>
    </lineage>
</organism>
<evidence type="ECO:0008006" key="4">
    <source>
        <dbReference type="Google" id="ProtNLM"/>
    </source>
</evidence>
<dbReference type="Proteomes" id="UP000439752">
    <property type="component" value="Unassembled WGS sequence"/>
</dbReference>
<sequence length="59" mass="6325">MKKNYTVMFLLLYAAAIMGGLGLSNLFDSAMFVGTGLGTLFLVCAIVFVGKKQKSSKTQ</sequence>
<evidence type="ECO:0000313" key="3">
    <source>
        <dbReference type="Proteomes" id="UP000439752"/>
    </source>
</evidence>
<proteinExistence type="predicted"/>
<dbReference type="AlphaFoldDB" id="A0A653II95"/>
<evidence type="ECO:0000313" key="2">
    <source>
        <dbReference type="EMBL" id="VWX38648.1"/>
    </source>
</evidence>
<evidence type="ECO:0000256" key="1">
    <source>
        <dbReference type="SAM" id="Phobius"/>
    </source>
</evidence>
<protein>
    <recommendedName>
        <fullName evidence="4">DUF3188 domain-containing protein</fullName>
    </recommendedName>
</protein>
<dbReference type="EMBL" id="CABWKQ010000056">
    <property type="protein sequence ID" value="VWX38648.1"/>
    <property type="molecule type" value="Genomic_DNA"/>
</dbReference>
<keyword evidence="3" id="KW-1185">Reference proteome</keyword>
<reference evidence="2 3" key="1">
    <citation type="submission" date="2019-10" db="EMBL/GenBank/DDBJ databases">
        <authorList>
            <person name="Karimi E."/>
        </authorList>
    </citation>
    <scope>NUCLEOTIDE SEQUENCE [LARGE SCALE GENOMIC DNA]</scope>
    <source>
        <strain evidence="2">Exiguobacterium sp. 9Y</strain>
    </source>
</reference>
<feature type="transmembrane region" description="Helical" evidence="1">
    <location>
        <begin position="7"/>
        <end position="24"/>
    </location>
</feature>
<keyword evidence="1" id="KW-0812">Transmembrane</keyword>
<accession>A0A653II95</accession>
<feature type="transmembrane region" description="Helical" evidence="1">
    <location>
        <begin position="30"/>
        <end position="50"/>
    </location>
</feature>